<keyword evidence="1" id="KW-0812">Transmembrane</keyword>
<feature type="transmembrane region" description="Helical" evidence="1">
    <location>
        <begin position="153"/>
        <end position="176"/>
    </location>
</feature>
<feature type="transmembrane region" description="Helical" evidence="1">
    <location>
        <begin position="219"/>
        <end position="236"/>
    </location>
</feature>
<accession>A0AAU3GMS4</accession>
<dbReference type="EMBL" id="CP109535">
    <property type="protein sequence ID" value="WTY94527.1"/>
    <property type="molecule type" value="Genomic_DNA"/>
</dbReference>
<dbReference type="AlphaFoldDB" id="A0AAU3GMS4"/>
<feature type="transmembrane region" description="Helical" evidence="1">
    <location>
        <begin position="111"/>
        <end position="133"/>
    </location>
</feature>
<name>A0AAU3GMS4_9ACTN</name>
<evidence type="ECO:0000256" key="1">
    <source>
        <dbReference type="SAM" id="Phobius"/>
    </source>
</evidence>
<feature type="transmembrane region" description="Helical" evidence="1">
    <location>
        <begin position="271"/>
        <end position="291"/>
    </location>
</feature>
<sequence length="296" mass="30114">MSDPLARLYPAAYRAAHGQEIVDVHREMTADLPRPARLRADADLAAHALRVRLGLDSASPAGRFFSLAGPFALAAGAVDSGLRLARWYAGLVLSPAPARIQLSAMGGAESLYVLLSLVVCVGAVIALTGRWRPGVGLAVGGLLGTAVQWTTDAYLYGDAPLAPVAALLTVAVVVAVPPDGRGDGRLSAAAGTMAAVGWFPVVAVNAGTYTGAFGVTTDYGAWPLLVLALTGAVLAVRARSSGLRETGAMAAASPPLIASSYATAWGDLRPALGALLLLSAVAALTACLQAVRGRRN</sequence>
<reference evidence="2" key="1">
    <citation type="submission" date="2022-10" db="EMBL/GenBank/DDBJ databases">
        <title>The complete genomes of actinobacterial strains from the NBC collection.</title>
        <authorList>
            <person name="Joergensen T.S."/>
            <person name="Alvarez Arevalo M."/>
            <person name="Sterndorff E.B."/>
            <person name="Faurdal D."/>
            <person name="Vuksanovic O."/>
            <person name="Mourched A.-S."/>
            <person name="Charusanti P."/>
            <person name="Shaw S."/>
            <person name="Blin K."/>
            <person name="Weber T."/>
        </authorList>
    </citation>
    <scope>NUCLEOTIDE SEQUENCE</scope>
    <source>
        <strain evidence="2">NBC_01401</strain>
    </source>
</reference>
<gene>
    <name evidence="2" type="ORF">OG626_06265</name>
</gene>
<proteinExistence type="predicted"/>
<protein>
    <recommendedName>
        <fullName evidence="3">Integral membrane protein</fullName>
    </recommendedName>
</protein>
<keyword evidence="1" id="KW-1133">Transmembrane helix</keyword>
<evidence type="ECO:0008006" key="3">
    <source>
        <dbReference type="Google" id="ProtNLM"/>
    </source>
</evidence>
<keyword evidence="1" id="KW-0472">Membrane</keyword>
<evidence type="ECO:0000313" key="2">
    <source>
        <dbReference type="EMBL" id="WTY94527.1"/>
    </source>
</evidence>
<feature type="transmembrane region" description="Helical" evidence="1">
    <location>
        <begin position="188"/>
        <end position="207"/>
    </location>
</feature>
<organism evidence="2">
    <name type="scientific">Streptomyces sp. NBC_01401</name>
    <dbReference type="NCBI Taxonomy" id="2903854"/>
    <lineage>
        <taxon>Bacteria</taxon>
        <taxon>Bacillati</taxon>
        <taxon>Actinomycetota</taxon>
        <taxon>Actinomycetes</taxon>
        <taxon>Kitasatosporales</taxon>
        <taxon>Streptomycetaceae</taxon>
        <taxon>Streptomyces</taxon>
    </lineage>
</organism>